<evidence type="ECO:0008006" key="4">
    <source>
        <dbReference type="Google" id="ProtNLM"/>
    </source>
</evidence>
<feature type="transmembrane region" description="Helical" evidence="1">
    <location>
        <begin position="162"/>
        <end position="182"/>
    </location>
</feature>
<protein>
    <recommendedName>
        <fullName evidence="4">TIGR02206 family membrane protein</fullName>
    </recommendedName>
</protein>
<dbReference type="EMBL" id="CP035493">
    <property type="protein sequence ID" value="QAY70608.1"/>
    <property type="molecule type" value="Genomic_DNA"/>
</dbReference>
<dbReference type="KEGG" id="xya:ET471_11720"/>
<feature type="transmembrane region" description="Helical" evidence="1">
    <location>
        <begin position="40"/>
        <end position="60"/>
    </location>
</feature>
<keyword evidence="1" id="KW-0812">Transmembrane</keyword>
<name>A0A4P6FJ58_9MICO</name>
<feature type="transmembrane region" description="Helical" evidence="1">
    <location>
        <begin position="6"/>
        <end position="28"/>
    </location>
</feature>
<feature type="transmembrane region" description="Helical" evidence="1">
    <location>
        <begin position="202"/>
        <end position="226"/>
    </location>
</feature>
<keyword evidence="3" id="KW-1185">Reference proteome</keyword>
<feature type="transmembrane region" description="Helical" evidence="1">
    <location>
        <begin position="72"/>
        <end position="89"/>
    </location>
</feature>
<dbReference type="RefSeq" id="WP_129188533.1">
    <property type="nucleotide sequence ID" value="NZ_CP035493.1"/>
</dbReference>
<dbReference type="Pfam" id="PF14808">
    <property type="entry name" value="TMEM164"/>
    <property type="match status" value="1"/>
</dbReference>
<reference evidence="2 3" key="1">
    <citation type="submission" date="2019-01" db="EMBL/GenBank/DDBJ databases">
        <title>Genome sequencing of strain FW10M-9.</title>
        <authorList>
            <person name="Heo J."/>
            <person name="Kim S.-J."/>
            <person name="Kim J.-S."/>
            <person name="Hong S.-B."/>
            <person name="Kwon S.-W."/>
        </authorList>
    </citation>
    <scope>NUCLEOTIDE SEQUENCE [LARGE SCALE GENOMIC DNA]</scope>
    <source>
        <strain evidence="2 3">FW10M-9</strain>
    </source>
</reference>
<dbReference type="Proteomes" id="UP000292118">
    <property type="component" value="Chromosome"/>
</dbReference>
<feature type="transmembrane region" description="Helical" evidence="1">
    <location>
        <begin position="96"/>
        <end position="118"/>
    </location>
</feature>
<keyword evidence="1" id="KW-1133">Transmembrane helix</keyword>
<organism evidence="2 3">
    <name type="scientific">Xylanimonas protaetiae</name>
    <dbReference type="NCBI Taxonomy" id="2509457"/>
    <lineage>
        <taxon>Bacteria</taxon>
        <taxon>Bacillati</taxon>
        <taxon>Actinomycetota</taxon>
        <taxon>Actinomycetes</taxon>
        <taxon>Micrococcales</taxon>
        <taxon>Promicromonosporaceae</taxon>
        <taxon>Xylanimonas</taxon>
    </lineage>
</organism>
<keyword evidence="1" id="KW-0472">Membrane</keyword>
<evidence type="ECO:0000313" key="3">
    <source>
        <dbReference type="Proteomes" id="UP000292118"/>
    </source>
</evidence>
<dbReference type="AlphaFoldDB" id="A0A4P6FJ58"/>
<sequence>MTLTLFGPAWTGTLVVLLLVGVGTHHLLRGRDLAGRRRGLAVLAVVDLLSSVSFHLAYLSDPDVHFPLWQNLPLHLCTIVSFLVLPAVLKDARPLQVICFFPGALAGFLTWFSAQPMYFEQRLLDPKLGFFVAHGLNFVIPALMATLGIYRPTARDAVRSVFYVVGLGLAVLPVTLLLRAVADPGANYMYVFGGEGAGILDLFYSFVPVPLLYLFPLLAVITPVLLGQWGAYRAYRWVSGRLDRRTWLRTREVVAGVAEVAAGLAGGR</sequence>
<dbReference type="OrthoDB" id="5149540at2"/>
<proteinExistence type="predicted"/>
<evidence type="ECO:0000256" key="1">
    <source>
        <dbReference type="SAM" id="Phobius"/>
    </source>
</evidence>
<evidence type="ECO:0000313" key="2">
    <source>
        <dbReference type="EMBL" id="QAY70608.1"/>
    </source>
</evidence>
<gene>
    <name evidence="2" type="ORF">ET471_11720</name>
</gene>
<feature type="transmembrane region" description="Helical" evidence="1">
    <location>
        <begin position="130"/>
        <end position="150"/>
    </location>
</feature>
<accession>A0A4P6FJ58</accession>